<feature type="domain" description="F5/8 type C" evidence="7">
    <location>
        <begin position="545"/>
        <end position="704"/>
    </location>
</feature>
<gene>
    <name evidence="8" type="primary">nedA_6</name>
    <name evidence="8" type="ORF">STSP2_03231</name>
</gene>
<organism evidence="8 9">
    <name type="scientific">Anaerohalosphaera lusitana</name>
    <dbReference type="NCBI Taxonomy" id="1936003"/>
    <lineage>
        <taxon>Bacteria</taxon>
        <taxon>Pseudomonadati</taxon>
        <taxon>Planctomycetota</taxon>
        <taxon>Phycisphaerae</taxon>
        <taxon>Sedimentisphaerales</taxon>
        <taxon>Anaerohalosphaeraceae</taxon>
        <taxon>Anaerohalosphaera</taxon>
    </lineage>
</organism>
<dbReference type="GO" id="GO:0004308">
    <property type="term" value="F:exo-alpha-sialidase activity"/>
    <property type="evidence" value="ECO:0007669"/>
    <property type="project" value="UniProtKB-EC"/>
</dbReference>
<evidence type="ECO:0000256" key="3">
    <source>
        <dbReference type="ARBA" id="ARBA00022729"/>
    </source>
</evidence>
<dbReference type="Gene3D" id="2.60.120.260">
    <property type="entry name" value="Galactose-binding domain-like"/>
    <property type="match status" value="2"/>
</dbReference>
<dbReference type="InterPro" id="IPR057739">
    <property type="entry name" value="Glyco_hydro_29_N"/>
</dbReference>
<dbReference type="SUPFAM" id="SSF49785">
    <property type="entry name" value="Galactose-binding domain-like"/>
    <property type="match status" value="2"/>
</dbReference>
<dbReference type="PROSITE" id="PS50022">
    <property type="entry name" value="FA58C_3"/>
    <property type="match status" value="1"/>
</dbReference>
<name>A0A1U9NQ46_9BACT</name>
<keyword evidence="5 8" id="KW-0326">Glycosidase</keyword>
<evidence type="ECO:0000313" key="8">
    <source>
        <dbReference type="EMBL" id="AQT70029.1"/>
    </source>
</evidence>
<dbReference type="EMBL" id="CP019791">
    <property type="protein sequence ID" value="AQT70029.1"/>
    <property type="molecule type" value="Genomic_DNA"/>
</dbReference>
<keyword evidence="4 8" id="KW-0378">Hydrolase</keyword>
<dbReference type="RefSeq" id="WP_146663659.1">
    <property type="nucleotide sequence ID" value="NZ_CP019791.1"/>
</dbReference>
<dbReference type="OrthoDB" id="107551at2"/>
<dbReference type="STRING" id="1936003.STSP2_03231"/>
<dbReference type="Pfam" id="PF01120">
    <property type="entry name" value="Alpha_L_fucos"/>
    <property type="match status" value="1"/>
</dbReference>
<accession>A0A1U9NQ46</accession>
<keyword evidence="3 6" id="KW-0732">Signal</keyword>
<evidence type="ECO:0000256" key="2">
    <source>
        <dbReference type="ARBA" id="ARBA00012662"/>
    </source>
</evidence>
<dbReference type="GO" id="GO:0006004">
    <property type="term" value="P:fucose metabolic process"/>
    <property type="evidence" value="ECO:0007669"/>
    <property type="project" value="TreeGrafter"/>
</dbReference>
<feature type="signal peptide" evidence="6">
    <location>
        <begin position="1"/>
        <end position="20"/>
    </location>
</feature>
<dbReference type="InterPro" id="IPR017853">
    <property type="entry name" value="GH"/>
</dbReference>
<evidence type="ECO:0000313" key="9">
    <source>
        <dbReference type="Proteomes" id="UP000189674"/>
    </source>
</evidence>
<dbReference type="Pfam" id="PF00754">
    <property type="entry name" value="F5_F8_type_C"/>
    <property type="match status" value="2"/>
</dbReference>
<feature type="chain" id="PRO_5010704497" description="alpha-L-fucosidase" evidence="6">
    <location>
        <begin position="21"/>
        <end position="708"/>
    </location>
</feature>
<dbReference type="Proteomes" id="UP000189674">
    <property type="component" value="Chromosome"/>
</dbReference>
<dbReference type="SMR" id="A0A1U9NQ46"/>
<proteinExistence type="inferred from homology"/>
<dbReference type="GO" id="GO:0005764">
    <property type="term" value="C:lysosome"/>
    <property type="evidence" value="ECO:0007669"/>
    <property type="project" value="TreeGrafter"/>
</dbReference>
<dbReference type="InterPro" id="IPR000933">
    <property type="entry name" value="Glyco_hydro_29"/>
</dbReference>
<dbReference type="EC" id="3.2.1.51" evidence="2"/>
<evidence type="ECO:0000256" key="1">
    <source>
        <dbReference type="ARBA" id="ARBA00007951"/>
    </source>
</evidence>
<evidence type="ECO:0000259" key="7">
    <source>
        <dbReference type="PROSITE" id="PS50022"/>
    </source>
</evidence>
<sequence precursor="true">MTRKTLAAIFSVCIAQVLMAEPHSSVAPPEPYGPVPTANQLDWHEMEYYGLVCYGLNTYTGQEWGYGDVSPDVFKPTDLDTDQWARVASQAGMKGLILVAKHHDGFCLWPSKTTDYTIAATSWKDGKGDILGDLAESCRKYGLKLGVYISPWDRNHAEYGREKYIEDYFEQWREVLTHYGPIFEVWFDGANGGTGYYGGAREQRTIPKGYYQFEKLYTIIKERQPNTIFFGYLPGVTEDTCRWVGNEAGLAPVTNWCRFDDSSSHDLELLGTGLKDGKYWMPAEADTTILHPKKWYYNPNSKPRTLRQFVDLYYTTIGRNASFNLGLSIGPEGTIPERDVRAMLAQKQYLDKAFAYNLAVKADITANNHRGQDVSYEPEQCVDSDPVNTYWASDDGVKHAGLIFDFEKRIAFNNLLLQEHIALGQRVHKFTLEIDKDGNWEQVAEGTTIGYKRILRFDTVKTARARLTLQTDAPCLTLSNVGIYNAPPIMSDPVMKSDLSGSVSITGPEDASIYYAVGDRPASDNFKLYTGPIDLGNGGIVSAYALDNATGSESGIVRKQFGISKSEWKIIDCSFPNKGDASVKNLIDGNDSTMWHTHGPADRVKPPHFVIIDMGRAVEVAAFTCMPRHDGSSIGLVDRYTLHLSNDGVQWGDPIAAGEFENVKNNPIRQTVKLAKPVNARYIKFVAEHAVDANDCVAICEFGVISDK</sequence>
<evidence type="ECO:0000256" key="4">
    <source>
        <dbReference type="ARBA" id="ARBA00022801"/>
    </source>
</evidence>
<dbReference type="KEGG" id="alus:STSP2_03231"/>
<dbReference type="InterPro" id="IPR008979">
    <property type="entry name" value="Galactose-bd-like_sf"/>
</dbReference>
<dbReference type="Gene3D" id="3.20.20.80">
    <property type="entry name" value="Glycosidases"/>
    <property type="match status" value="1"/>
</dbReference>
<dbReference type="PANTHER" id="PTHR10030:SF37">
    <property type="entry name" value="ALPHA-L-FUCOSIDASE-RELATED"/>
    <property type="match status" value="1"/>
</dbReference>
<reference evidence="9" key="1">
    <citation type="submission" date="2017-02" db="EMBL/GenBank/DDBJ databases">
        <title>Comparative genomics and description of representatives of a novel lineage of planctomycetes thriving in anoxic sediments.</title>
        <authorList>
            <person name="Spring S."/>
            <person name="Bunk B."/>
            <person name="Sproer C."/>
        </authorList>
    </citation>
    <scope>NUCLEOTIDE SEQUENCE [LARGE SCALE GENOMIC DNA]</scope>
    <source>
        <strain evidence="9">ST-NAGAB-D1</strain>
    </source>
</reference>
<evidence type="ECO:0000256" key="5">
    <source>
        <dbReference type="ARBA" id="ARBA00023295"/>
    </source>
</evidence>
<dbReference type="GO" id="GO:0004560">
    <property type="term" value="F:alpha-L-fucosidase activity"/>
    <property type="evidence" value="ECO:0007669"/>
    <property type="project" value="InterPro"/>
</dbReference>
<evidence type="ECO:0000256" key="6">
    <source>
        <dbReference type="SAM" id="SignalP"/>
    </source>
</evidence>
<dbReference type="SUPFAM" id="SSF51445">
    <property type="entry name" value="(Trans)glycosidases"/>
    <property type="match status" value="1"/>
</dbReference>
<dbReference type="GO" id="GO:0016139">
    <property type="term" value="P:glycoside catabolic process"/>
    <property type="evidence" value="ECO:0007669"/>
    <property type="project" value="TreeGrafter"/>
</dbReference>
<dbReference type="PANTHER" id="PTHR10030">
    <property type="entry name" value="ALPHA-L-FUCOSIDASE"/>
    <property type="match status" value="1"/>
</dbReference>
<comment type="similarity">
    <text evidence="1">Belongs to the glycosyl hydrolase 29 family.</text>
</comment>
<protein>
    <recommendedName>
        <fullName evidence="2">alpha-L-fucosidase</fullName>
        <ecNumber evidence="2">3.2.1.51</ecNumber>
    </recommendedName>
</protein>
<dbReference type="SMART" id="SM00812">
    <property type="entry name" value="Alpha_L_fucos"/>
    <property type="match status" value="1"/>
</dbReference>
<dbReference type="InterPro" id="IPR000421">
    <property type="entry name" value="FA58C"/>
</dbReference>
<dbReference type="AlphaFoldDB" id="A0A1U9NQ46"/>
<keyword evidence="9" id="KW-1185">Reference proteome</keyword>